<evidence type="ECO:0000313" key="4">
    <source>
        <dbReference type="Proteomes" id="UP000019365"/>
    </source>
</evidence>
<feature type="transmembrane region" description="Helical" evidence="1">
    <location>
        <begin position="197"/>
        <end position="217"/>
    </location>
</feature>
<feature type="domain" description="CAAX prenyl protease 2/Lysostaphin resistance protein A-like" evidence="2">
    <location>
        <begin position="131"/>
        <end position="236"/>
    </location>
</feature>
<dbReference type="PATRIC" id="fig|1341157.4.peg.2157"/>
<evidence type="ECO:0000259" key="2">
    <source>
        <dbReference type="Pfam" id="PF02517"/>
    </source>
</evidence>
<evidence type="ECO:0000313" key="3">
    <source>
        <dbReference type="EMBL" id="EWM53378.1"/>
    </source>
</evidence>
<proteinExistence type="predicted"/>
<dbReference type="InterPro" id="IPR003675">
    <property type="entry name" value="Rce1/LyrA-like_dom"/>
</dbReference>
<dbReference type="EMBL" id="ATAX01000026">
    <property type="protein sequence ID" value="EWM53378.1"/>
    <property type="molecule type" value="Genomic_DNA"/>
</dbReference>
<dbReference type="Proteomes" id="UP000019365">
    <property type="component" value="Unassembled WGS sequence"/>
</dbReference>
<accession>W7UHD8</accession>
<feature type="transmembrane region" description="Helical" evidence="1">
    <location>
        <begin position="121"/>
        <end position="140"/>
    </location>
</feature>
<feature type="transmembrane region" description="Helical" evidence="1">
    <location>
        <begin position="12"/>
        <end position="32"/>
    </location>
</feature>
<dbReference type="InterPro" id="IPR042150">
    <property type="entry name" value="MmRce1-like"/>
</dbReference>
<name>W7UHD8_RUMFL</name>
<dbReference type="PANTHER" id="PTHR35797">
    <property type="entry name" value="PROTEASE-RELATED"/>
    <property type="match status" value="1"/>
</dbReference>
<dbReference type="GO" id="GO:0004175">
    <property type="term" value="F:endopeptidase activity"/>
    <property type="evidence" value="ECO:0007669"/>
    <property type="project" value="UniProtKB-ARBA"/>
</dbReference>
<dbReference type="eggNOG" id="COG1266">
    <property type="taxonomic scope" value="Bacteria"/>
</dbReference>
<keyword evidence="4" id="KW-1185">Reference proteome</keyword>
<feature type="transmembrane region" description="Helical" evidence="1">
    <location>
        <begin position="224"/>
        <end position="245"/>
    </location>
</feature>
<dbReference type="AlphaFoldDB" id="W7UHD8"/>
<dbReference type="OrthoDB" id="9777755at2"/>
<comment type="caution">
    <text evidence="3">The sequence shown here is derived from an EMBL/GenBank/DDBJ whole genome shotgun (WGS) entry which is preliminary data.</text>
</comment>
<reference evidence="3 4" key="1">
    <citation type="journal article" date="2014" name="PLoS ONE">
        <title>Rumen cellulosomics: divergent fiber-degrading strategies revealed by comparative genome-wide analysis of six ruminococcal strains.</title>
        <authorList>
            <person name="Dassa B."/>
            <person name="Borovok I."/>
            <person name="Ruimy-Israeli V."/>
            <person name="Lamed R."/>
            <person name="Flint H.J."/>
            <person name="Duncan S.H."/>
            <person name="Henrissat B."/>
            <person name="Coutinho P."/>
            <person name="Morrison M."/>
            <person name="Mosoni P."/>
            <person name="Yeoman C.J."/>
            <person name="White B.A."/>
            <person name="Bayer E.A."/>
        </authorList>
    </citation>
    <scope>NUCLEOTIDE SEQUENCE [LARGE SCALE GENOMIC DNA]</scope>
    <source>
        <strain evidence="3 4">007c</strain>
    </source>
</reference>
<dbReference type="PANTHER" id="PTHR35797:SF1">
    <property type="entry name" value="PROTEASE"/>
    <property type="match status" value="1"/>
</dbReference>
<dbReference type="Pfam" id="PF02517">
    <property type="entry name" value="Rce1-like"/>
    <property type="match status" value="1"/>
</dbReference>
<dbReference type="GO" id="GO:0080120">
    <property type="term" value="P:CAAX-box protein maturation"/>
    <property type="evidence" value="ECO:0007669"/>
    <property type="project" value="UniProtKB-ARBA"/>
</dbReference>
<protein>
    <recommendedName>
        <fullName evidence="2">CAAX prenyl protease 2/Lysostaphin resistance protein A-like domain-containing protein</fullName>
    </recommendedName>
</protein>
<feature type="transmembrane region" description="Helical" evidence="1">
    <location>
        <begin position="160"/>
        <end position="177"/>
    </location>
</feature>
<feature type="transmembrane region" description="Helical" evidence="1">
    <location>
        <begin position="83"/>
        <end position="106"/>
    </location>
</feature>
<keyword evidence="1" id="KW-1133">Transmembrane helix</keyword>
<sequence length="293" mass="31799">MPSKQASKQGALRGILIYIILAFVPAYAICLGFSDGQGGVKNEFWGSTVMLYPAIAAFITRLVTKEGFRSAKLGTGRKGSAKYYLAAVLYPLALPFVSALILHLFIVKNGSISDSAFADSGTAAASTLLFAFASGIAMALHGFGEEFGWRAYLTPKLEELMPTPAAIVVTGIIWALWHGPLLAYGYNFGRDYGFFPYGGFIAMIVMCIFWSALLTWMTKRTDSVYPAAICHILIDTVLTGVYMLFKLKADGTPFERRLSEFWTVILSVFPMIIVSGSAAMVLLCKSRKGAAAQ</sequence>
<feature type="transmembrane region" description="Helical" evidence="1">
    <location>
        <begin position="261"/>
        <end position="284"/>
    </location>
</feature>
<gene>
    <name evidence="3" type="ORF">RF007C_10435</name>
</gene>
<evidence type="ECO:0000256" key="1">
    <source>
        <dbReference type="SAM" id="Phobius"/>
    </source>
</evidence>
<dbReference type="RefSeq" id="WP_051456630.1">
    <property type="nucleotide sequence ID" value="NZ_ATAX01000026.1"/>
</dbReference>
<feature type="transmembrane region" description="Helical" evidence="1">
    <location>
        <begin position="44"/>
        <end position="63"/>
    </location>
</feature>
<keyword evidence="1" id="KW-0812">Transmembrane</keyword>
<keyword evidence="1" id="KW-0472">Membrane</keyword>
<organism evidence="3 4">
    <name type="scientific">Ruminococcus flavefaciens 007c</name>
    <dbReference type="NCBI Taxonomy" id="1341157"/>
    <lineage>
        <taxon>Bacteria</taxon>
        <taxon>Bacillati</taxon>
        <taxon>Bacillota</taxon>
        <taxon>Clostridia</taxon>
        <taxon>Eubacteriales</taxon>
        <taxon>Oscillospiraceae</taxon>
        <taxon>Ruminococcus</taxon>
    </lineage>
</organism>